<dbReference type="VEuPathDB" id="TrichDB:GO595_006170"/>
<protein>
    <recommendedName>
        <fullName evidence="6">Choline transporter-like protein</fullName>
    </recommendedName>
</protein>
<organism evidence="8">
    <name type="scientific">Histomonas meleagridis</name>
    <name type="common">Parasitic protozoan</name>
    <dbReference type="NCBI Taxonomy" id="135588"/>
    <lineage>
        <taxon>Eukaryota</taxon>
        <taxon>Metamonada</taxon>
        <taxon>Parabasalia</taxon>
        <taxon>Tritrichomonadida</taxon>
        <taxon>Dientamoebidae</taxon>
        <taxon>Histomonas</taxon>
    </lineage>
</organism>
<comment type="similarity">
    <text evidence="2 6">Belongs to the CTL (choline transporter-like) family.</text>
</comment>
<feature type="compositionally biased region" description="Low complexity" evidence="7">
    <location>
        <begin position="23"/>
        <end position="34"/>
    </location>
</feature>
<evidence type="ECO:0000256" key="7">
    <source>
        <dbReference type="SAM" id="MobiDB-lite"/>
    </source>
</evidence>
<dbReference type="PANTHER" id="PTHR12385">
    <property type="entry name" value="CHOLINE TRANSPORTER-LIKE (SLC FAMILY 44)"/>
    <property type="match status" value="1"/>
</dbReference>
<feature type="region of interest" description="Disordered" evidence="7">
    <location>
        <begin position="1"/>
        <end position="59"/>
    </location>
</feature>
<keyword evidence="5 6" id="KW-0472">Membrane</keyword>
<dbReference type="GO" id="GO:0022857">
    <property type="term" value="F:transmembrane transporter activity"/>
    <property type="evidence" value="ECO:0007669"/>
    <property type="project" value="UniProtKB-UniRule"/>
</dbReference>
<feature type="transmembrane region" description="Helical" evidence="6">
    <location>
        <begin position="142"/>
        <end position="164"/>
    </location>
</feature>
<feature type="transmembrane region" description="Helical" evidence="6">
    <location>
        <begin position="245"/>
        <end position="266"/>
    </location>
</feature>
<feature type="non-terminal residue" evidence="8">
    <location>
        <position position="576"/>
    </location>
</feature>
<dbReference type="AlphaFoldDB" id="B9W445"/>
<feature type="transmembrane region" description="Helical" evidence="6">
    <location>
        <begin position="330"/>
        <end position="353"/>
    </location>
</feature>
<keyword evidence="4 6" id="KW-1133">Transmembrane helix</keyword>
<keyword evidence="3 6" id="KW-0812">Transmembrane</keyword>
<dbReference type="InterPro" id="IPR007603">
    <property type="entry name" value="Choline_transptr-like"/>
</dbReference>
<evidence type="ECO:0000256" key="6">
    <source>
        <dbReference type="RuleBase" id="RU368066"/>
    </source>
</evidence>
<dbReference type="EMBL" id="FM200091">
    <property type="protein sequence ID" value="CAQ86702.1"/>
    <property type="molecule type" value="mRNA"/>
</dbReference>
<evidence type="ECO:0000313" key="8">
    <source>
        <dbReference type="EMBL" id="CAQ86702.1"/>
    </source>
</evidence>
<feature type="non-terminal residue" evidence="8">
    <location>
        <position position="1"/>
    </location>
</feature>
<feature type="transmembrane region" description="Helical" evidence="6">
    <location>
        <begin position="473"/>
        <end position="493"/>
    </location>
</feature>
<comment type="subcellular location">
    <subcellularLocation>
        <location evidence="6">Cell membrane</location>
        <topology evidence="6">Multi-pass membrane protein</topology>
    </subcellularLocation>
    <subcellularLocation>
        <location evidence="1">Membrane</location>
        <topology evidence="1">Multi-pass membrane protein</topology>
    </subcellularLocation>
</comment>
<accession>B9W445</accession>
<name>B9W445_HISME</name>
<dbReference type="PANTHER" id="PTHR12385:SF4">
    <property type="entry name" value="PROTEIN PNS1"/>
    <property type="match status" value="1"/>
</dbReference>
<feature type="transmembrane region" description="Helical" evidence="6">
    <location>
        <begin position="286"/>
        <end position="310"/>
    </location>
</feature>
<comment type="function">
    <text evidence="6">Choline transporter.</text>
</comment>
<reference evidence="8" key="1">
    <citation type="journal article" date="2009" name="Parasitology">
        <title>Identification and molecular characterization of numerous Histomonas meleagridis proteins using a cDNA library.</title>
        <authorList>
            <person name="Bilic I."/>
            <person name="Leberl M."/>
            <person name="Hess M."/>
        </authorList>
    </citation>
    <scope>NUCLEOTIDE SEQUENCE</scope>
</reference>
<evidence type="ECO:0000256" key="2">
    <source>
        <dbReference type="ARBA" id="ARBA00007168"/>
    </source>
</evidence>
<dbReference type="VEuPathDB" id="TrichDB:GPJ56_010798"/>
<dbReference type="GO" id="GO:0005886">
    <property type="term" value="C:plasma membrane"/>
    <property type="evidence" value="ECO:0007669"/>
    <property type="project" value="UniProtKB-SubCell"/>
</dbReference>
<sequence length="576" mass="66553">MYQATIPLEQQNAYSQPYPPQQGYPQQGYPPQGYTDPNMQPAPQYAPPPPSYQPQTYTQGYVDPNAQYQQGYYQPNPYNYQPQTANYHYDPNHIQYHEMQVEQWATIPCDQTAYSCYWENQQAFEPQNYSQNVKKETKCNDLFFVILFLINLIATIAVFVYLLIAKDIYKETQSTYRPLEVFFKENLVKTLGIGLAIGVVINIVHLLYMTFLPGVYIRLGFFICVIIAVIIIIVPSFIYGLYVLFIYPAIFLLFALICLCCTRGRIEFSIAVLKQACLILLRNPSIFLYIFIEAIFDIILNCVFSLMIFYIQYKGINNALYVYLVLSYYWISYTFAYVIYTTASGLTGTWYFLNDTEYMPKYPVWASFKRSMTTSFGSEACAAFWLAVVQACRAIIHLNGNNSQVIIILKVIALCILCIIECCLKWINRYALIYCSLFGVPFREGCRRFMELSCNKFADVLFEGSIISLSTTFHLFAFTLAGFFAGFGIGYAMDKEYSYVFIFTCVFALFFTLAIFLVIDFPFEGMTDTLFICFAEAPEKLKTSASELYERMKNSFSDSMNKKLDKEIKKGERRNQ</sequence>
<evidence type="ECO:0000256" key="4">
    <source>
        <dbReference type="ARBA" id="ARBA00022989"/>
    </source>
</evidence>
<feature type="transmembrane region" description="Helical" evidence="6">
    <location>
        <begin position="215"/>
        <end position="239"/>
    </location>
</feature>
<evidence type="ECO:0000256" key="5">
    <source>
        <dbReference type="ARBA" id="ARBA00023136"/>
    </source>
</evidence>
<feature type="transmembrane region" description="Helical" evidence="6">
    <location>
        <begin position="374"/>
        <end position="396"/>
    </location>
</feature>
<feature type="transmembrane region" description="Helical" evidence="6">
    <location>
        <begin position="187"/>
        <end position="208"/>
    </location>
</feature>
<proteinExistence type="evidence at transcript level"/>
<dbReference type="Pfam" id="PF04515">
    <property type="entry name" value="Choline_transpo"/>
    <property type="match status" value="1"/>
</dbReference>
<evidence type="ECO:0000256" key="1">
    <source>
        <dbReference type="ARBA" id="ARBA00004141"/>
    </source>
</evidence>
<feature type="transmembrane region" description="Helical" evidence="6">
    <location>
        <begin position="499"/>
        <end position="519"/>
    </location>
</feature>
<feature type="transmembrane region" description="Helical" evidence="6">
    <location>
        <begin position="402"/>
        <end position="424"/>
    </location>
</feature>
<evidence type="ECO:0000256" key="3">
    <source>
        <dbReference type="ARBA" id="ARBA00022692"/>
    </source>
</evidence>